<dbReference type="EMBL" id="CAUOFW020002380">
    <property type="protein sequence ID" value="CAK9153344.1"/>
    <property type="molecule type" value="Genomic_DNA"/>
</dbReference>
<accession>A0ABC8S814</accession>
<dbReference type="AlphaFoldDB" id="A0ABC8S814"/>
<name>A0ABC8S814_9AQUA</name>
<sequence>MKTTLSVNEDSDFENEDKKQVVNLCFMALEDNDEIGTGGDHVENEDAWTPSVENKAKFSRDGAYKHNNPTMSVGIIVRNSRGHLIEGRGMTFSVVSSLLSKAIALCEACLLAISMQSKEAMMKSNNKELVQLSAMEIVSGFSF</sequence>
<evidence type="ECO:0008006" key="3">
    <source>
        <dbReference type="Google" id="ProtNLM"/>
    </source>
</evidence>
<organism evidence="1 2">
    <name type="scientific">Ilex paraguariensis</name>
    <name type="common">yerba mate</name>
    <dbReference type="NCBI Taxonomy" id="185542"/>
    <lineage>
        <taxon>Eukaryota</taxon>
        <taxon>Viridiplantae</taxon>
        <taxon>Streptophyta</taxon>
        <taxon>Embryophyta</taxon>
        <taxon>Tracheophyta</taxon>
        <taxon>Spermatophyta</taxon>
        <taxon>Magnoliopsida</taxon>
        <taxon>eudicotyledons</taxon>
        <taxon>Gunneridae</taxon>
        <taxon>Pentapetalae</taxon>
        <taxon>asterids</taxon>
        <taxon>campanulids</taxon>
        <taxon>Aquifoliales</taxon>
        <taxon>Aquifoliaceae</taxon>
        <taxon>Ilex</taxon>
    </lineage>
</organism>
<reference evidence="1 2" key="1">
    <citation type="submission" date="2024-02" db="EMBL/GenBank/DDBJ databases">
        <authorList>
            <person name="Vignale AGUSTIN F."/>
            <person name="Sosa J E."/>
            <person name="Modenutti C."/>
        </authorList>
    </citation>
    <scope>NUCLEOTIDE SEQUENCE [LARGE SCALE GENOMIC DNA]</scope>
</reference>
<proteinExistence type="predicted"/>
<evidence type="ECO:0000313" key="1">
    <source>
        <dbReference type="EMBL" id="CAK9153344.1"/>
    </source>
</evidence>
<evidence type="ECO:0000313" key="2">
    <source>
        <dbReference type="Proteomes" id="UP001642360"/>
    </source>
</evidence>
<gene>
    <name evidence="1" type="ORF">ILEXP_LOCUS21582</name>
</gene>
<keyword evidence="2" id="KW-1185">Reference proteome</keyword>
<dbReference type="Proteomes" id="UP001642360">
    <property type="component" value="Unassembled WGS sequence"/>
</dbReference>
<protein>
    <recommendedName>
        <fullName evidence="3">RNase H type-1 domain-containing protein</fullName>
    </recommendedName>
</protein>
<comment type="caution">
    <text evidence="1">The sequence shown here is derived from an EMBL/GenBank/DDBJ whole genome shotgun (WGS) entry which is preliminary data.</text>
</comment>